<keyword evidence="3" id="KW-1185">Reference proteome</keyword>
<evidence type="ECO:0000313" key="2">
    <source>
        <dbReference type="EMBL" id="CCC13681.1"/>
    </source>
</evidence>
<feature type="region of interest" description="Disordered" evidence="1">
    <location>
        <begin position="640"/>
        <end position="675"/>
    </location>
</feature>
<comment type="caution">
    <text evidence="2">The sequence shown here is derived from an EMBL/GenBank/DDBJ whole genome shotgun (WGS) entry which is preliminary data.</text>
</comment>
<dbReference type="InParanoid" id="F7W836"/>
<protein>
    <submittedName>
        <fullName evidence="2">WGS project CABT00000000 data, contig 2.42</fullName>
    </submittedName>
</protein>
<reference evidence="2 3" key="1">
    <citation type="journal article" date="2010" name="PLoS Genet.">
        <title>De novo assembly of a 40 Mb eukaryotic genome from short sequence reads: Sordaria macrospora, a model organism for fungal morphogenesis.</title>
        <authorList>
            <person name="Nowrousian M."/>
            <person name="Stajich J."/>
            <person name="Chu M."/>
            <person name="Engh I."/>
            <person name="Espagne E."/>
            <person name="Halliday K."/>
            <person name="Kamerewerd J."/>
            <person name="Kempken F."/>
            <person name="Knab B."/>
            <person name="Kuo H.C."/>
            <person name="Osiewacz H.D."/>
            <person name="Poeggeler S."/>
            <person name="Read N."/>
            <person name="Seiler S."/>
            <person name="Smith K."/>
            <person name="Zickler D."/>
            <person name="Kueck U."/>
            <person name="Freitag M."/>
        </authorList>
    </citation>
    <scope>NUCLEOTIDE SEQUENCE [LARGE SCALE GENOMIC DNA]</scope>
    <source>
        <strain evidence="3">ATCC MYA-333 / DSM 997 / K(L3346) / K-hell</strain>
        <tissue evidence="2">Mycelium</tissue>
    </source>
</reference>
<dbReference type="OrthoDB" id="10649492at2759"/>
<dbReference type="HOGENOM" id="CLU_386927_0_0_1"/>
<dbReference type="VEuPathDB" id="FungiDB:SMAC_07247"/>
<dbReference type="EMBL" id="CABT02000042">
    <property type="protein sequence ID" value="CCC13681.1"/>
    <property type="molecule type" value="Genomic_DNA"/>
</dbReference>
<accession>F7W836</accession>
<name>F7W836_SORMK</name>
<evidence type="ECO:0000256" key="1">
    <source>
        <dbReference type="SAM" id="MobiDB-lite"/>
    </source>
</evidence>
<dbReference type="Proteomes" id="UP000001881">
    <property type="component" value="Unassembled WGS sequence"/>
</dbReference>
<dbReference type="AlphaFoldDB" id="F7W836"/>
<gene>
    <name evidence="2" type="ORF">SMAC_07247</name>
</gene>
<proteinExistence type="predicted"/>
<feature type="compositionally biased region" description="Basic and acidic residues" evidence="1">
    <location>
        <begin position="642"/>
        <end position="654"/>
    </location>
</feature>
<sequence length="714" mass="81745">MLPNGSPGPSDNLEDNTPPIFDVHNVMYMIFDYLNDTTDLNNVSITCKALNRAVKDRLFRFMTLPGTAMGLRDPNYNILKDLYPGGDSLRTSVFGLLSKAKSLTVSRRLIASATPFTAPNSLRKDWGIDDIELLGSCHEIYEATGKIISGTKELRHLEFHGFHLWLNVLKLLHMREVKEGFPGIQSIKITLPERQRHVLRVPEDGELHAKPLVPKMSLILITYFKNAVQVDENLKVNMSMVLGLKYHVIPNLSFRCLTILALHGLQPDRSARSFSTSPCLLPLVLLLKSAEQLRCLEISTVNERVWGAYSDHDELPSVPPDSRIGPNRKARSQEGGEMMRMLCHAYKSAGGSPLQHLRYLRLGPGCLLESPSFGKSPLDDFPHHYLSYLFKLSGLVELHLEYPLLGDETSLQFVISAARLLINRSNLPRLRKLSLPYNIWYWWGPYGGPYGADWTLGYTVEQALTMRVVRYATDYGPCPLGLLTLPPLSGLILPTEHMDLLDIMSMLVLLRIDNLRSVKLMLPSLCEAEVGRCISHYGKYPRFIDRIPRGQPLHHKYTMVLLLENHEDVRNVWLAGDFEGKANDNMYHAMDWPCYRYRQMIRHTYLHHNAEMERAAMTFFKHLHKLEYIRILHRAWRRERKERKNSSHHDDSEKGSAPTKQKALVGPPSPPIPIMPCEDVWSEVRELTPWEVENDIPEAFDYRTPSLFRGRQYS</sequence>
<organism evidence="2 3">
    <name type="scientific">Sordaria macrospora (strain ATCC MYA-333 / DSM 997 / K(L3346) / K-hell)</name>
    <dbReference type="NCBI Taxonomy" id="771870"/>
    <lineage>
        <taxon>Eukaryota</taxon>
        <taxon>Fungi</taxon>
        <taxon>Dikarya</taxon>
        <taxon>Ascomycota</taxon>
        <taxon>Pezizomycotina</taxon>
        <taxon>Sordariomycetes</taxon>
        <taxon>Sordariomycetidae</taxon>
        <taxon>Sordariales</taxon>
        <taxon>Sordariaceae</taxon>
        <taxon>Sordaria</taxon>
    </lineage>
</organism>
<evidence type="ECO:0000313" key="3">
    <source>
        <dbReference type="Proteomes" id="UP000001881"/>
    </source>
</evidence>